<dbReference type="RefSeq" id="XP_017887513.1">
    <property type="nucleotide sequence ID" value="XM_018032024.2"/>
</dbReference>
<dbReference type="Gene3D" id="2.10.220.10">
    <property type="entry name" value="Hormone Receptor, Insulin-like Growth Factor Receptor 1, Chain A, domain 2"/>
    <property type="match status" value="1"/>
</dbReference>
<name>A0AAJ7J9M8_9HYME</name>
<organism evidence="3 4">
    <name type="scientific">Ceratina calcarata</name>
    <dbReference type="NCBI Taxonomy" id="156304"/>
    <lineage>
        <taxon>Eukaryota</taxon>
        <taxon>Metazoa</taxon>
        <taxon>Ecdysozoa</taxon>
        <taxon>Arthropoda</taxon>
        <taxon>Hexapoda</taxon>
        <taxon>Insecta</taxon>
        <taxon>Pterygota</taxon>
        <taxon>Neoptera</taxon>
        <taxon>Endopterygota</taxon>
        <taxon>Hymenoptera</taxon>
        <taxon>Apocrita</taxon>
        <taxon>Aculeata</taxon>
        <taxon>Apoidea</taxon>
        <taxon>Anthophila</taxon>
        <taxon>Apidae</taxon>
        <taxon>Ceratina</taxon>
        <taxon>Zadontomerus</taxon>
    </lineage>
</organism>
<dbReference type="GeneID" id="108629382"/>
<evidence type="ECO:0000313" key="4">
    <source>
        <dbReference type="RefSeq" id="XP_017887513.1"/>
    </source>
</evidence>
<dbReference type="Proteomes" id="UP000694925">
    <property type="component" value="Unplaced"/>
</dbReference>
<feature type="compositionally biased region" description="Low complexity" evidence="1">
    <location>
        <begin position="260"/>
        <end position="271"/>
    </location>
</feature>
<feature type="signal peptide" evidence="2">
    <location>
        <begin position="1"/>
        <end position="24"/>
    </location>
</feature>
<reference evidence="4" key="1">
    <citation type="submission" date="2025-08" db="UniProtKB">
        <authorList>
            <consortium name="RefSeq"/>
        </authorList>
    </citation>
    <scope>IDENTIFICATION</scope>
    <source>
        <tissue evidence="4">Whole body</tissue>
    </source>
</reference>
<dbReference type="AlphaFoldDB" id="A0AAJ7J9M8"/>
<dbReference type="CDD" id="cd00064">
    <property type="entry name" value="FU"/>
    <property type="match status" value="1"/>
</dbReference>
<dbReference type="CTD" id="43235"/>
<dbReference type="SUPFAM" id="SSF57184">
    <property type="entry name" value="Growth factor receptor domain"/>
    <property type="match status" value="1"/>
</dbReference>
<keyword evidence="3" id="KW-1185">Reference proteome</keyword>
<gene>
    <name evidence="4" type="primary">LOC108629382</name>
</gene>
<evidence type="ECO:0000313" key="3">
    <source>
        <dbReference type="Proteomes" id="UP000694925"/>
    </source>
</evidence>
<feature type="region of interest" description="Disordered" evidence="1">
    <location>
        <begin position="259"/>
        <end position="280"/>
    </location>
</feature>
<dbReference type="InterPro" id="IPR009030">
    <property type="entry name" value="Growth_fac_rcpt_cys_sf"/>
</dbReference>
<sequence length="408" mass="45492">MGNLSTLVKLSATFLFCVLDYTWANNESQECVEGQEGCKRCRDGMCARCAVLLHRGSCVDTCPPGHTADWSTRDEYMGRICKETGYMFGFTGSQVAILVGVVSDSAERREFLKHLATLRGEGNTFLSMLNDTRRQVRELYYSGNNGDGAVGIQAYRPVLRDLARILVLINRRDDEIPVPPDDWQRLFSWAERLLRRYKRHSSPEVAQLVTFLQQPTASVQMNATQQITITQSPQPYETRTTPTNLTTFQPNVPLTTFQASDKSSISPASSSLGYVKDSPVSSSLGQNSSGAYNVKLSPNGSSIGQTTPLVYDNQKRLKPSNAHFQELAISTFNHNYNTGAVLTESTRAIEECETNGLDHDLNPQWEFQSSAEAANYTILSDWSPACEYLIDDFTILGFRPQDEITTEL</sequence>
<dbReference type="InterPro" id="IPR006212">
    <property type="entry name" value="Furin_repeat"/>
</dbReference>
<keyword evidence="2" id="KW-0732">Signal</keyword>
<feature type="chain" id="PRO_5042596312" evidence="2">
    <location>
        <begin position="25"/>
        <end position="408"/>
    </location>
</feature>
<proteinExistence type="predicted"/>
<protein>
    <submittedName>
        <fullName evidence="4">Uncharacterized protein LOC108629382 isoform X2</fullName>
    </submittedName>
</protein>
<accession>A0AAJ7J9M8</accession>
<evidence type="ECO:0000256" key="2">
    <source>
        <dbReference type="SAM" id="SignalP"/>
    </source>
</evidence>
<evidence type="ECO:0000256" key="1">
    <source>
        <dbReference type="SAM" id="MobiDB-lite"/>
    </source>
</evidence>